<dbReference type="AlphaFoldDB" id="B7G5Q9"/>
<dbReference type="EMBL" id="CM000617">
    <property type="protein sequence ID" value="EEC46197.1"/>
    <property type="molecule type" value="Genomic_DNA"/>
</dbReference>
<name>B7G5Q9_PHATC</name>
<protein>
    <submittedName>
        <fullName evidence="2">Uncharacterized protein</fullName>
    </submittedName>
</protein>
<organism evidence="2 3">
    <name type="scientific">Phaeodactylum tricornutum (strain CCAP 1055/1)</name>
    <dbReference type="NCBI Taxonomy" id="556484"/>
    <lineage>
        <taxon>Eukaryota</taxon>
        <taxon>Sar</taxon>
        <taxon>Stramenopiles</taxon>
        <taxon>Ochrophyta</taxon>
        <taxon>Bacillariophyta</taxon>
        <taxon>Bacillariophyceae</taxon>
        <taxon>Bacillariophycidae</taxon>
        <taxon>Naviculales</taxon>
        <taxon>Phaeodactylaceae</taxon>
        <taxon>Phaeodactylum</taxon>
    </lineage>
</organism>
<sequence length="665" mass="73392">MIVQTIPSDRRRSDPMPGADWQHLKKNSGGGRHLLRSWKRIFQRGSIWSDPSSPDWTEVTDDHELSDDEARKRTLCGTYESPHRSIRSPCSRHLEPVKSRTFPSRDFPAMHSRGQYSVTTDPNNTQVVRQKQESFAQLDISAIQQSERRRVCGTMRRSFEDAENPPLAGGPRSSTLMHKKIKDTTYQEWLQSNEEEIEICLCKSDESMCLGPSESTELDYDGMDEAKEGMFLSFAQLGLVLPQSDISYDALPTHSKSNCETKKAKGDCVALGENIKPTCTHEPITGFLGTRKSSLPEQESKSGLADSTSSITRDDQCLFSANRPVSEIDYVPAIECSDDDSISTISVSLVSAANYLSDQDGIGAIRNVLATSLTGLSKDVTQSTGMFGNHKGQINGTCTDDNYPIYKIEAPGVSKNVSKAEPRKMIPLSEKKPKRDTVASYVGIASMKCKSTNFYGSQGLEYDRENKLLCNLSTAEDIVPAEEHSAGLNQSSLSFLQSRGVPPFTKVSTSKIPYPQNDSRLPLPYQYLDEYGFIVTPSSYEDPPLPNKDLNISTADGPSHLVHNVDADLSLSLKNEEHFICDQHRLLPSQHTTPPMSSSGFDCMLLSLSTPLYPVKKLPAAESLSNELTSMPESVSAESAPTQNLSQSVPAIMLGWCNRSFLGTE</sequence>
<evidence type="ECO:0000256" key="1">
    <source>
        <dbReference type="SAM" id="MobiDB-lite"/>
    </source>
</evidence>
<reference evidence="3" key="2">
    <citation type="submission" date="2008-08" db="EMBL/GenBank/DDBJ databases">
        <authorList>
            <consortium name="Diatom Consortium"/>
            <person name="Grigoriev I."/>
            <person name="Grimwood J."/>
            <person name="Kuo A."/>
            <person name="Otillar R.P."/>
            <person name="Salamov A."/>
            <person name="Detter J.C."/>
            <person name="Lindquist E."/>
            <person name="Shapiro H."/>
            <person name="Lucas S."/>
            <person name="Glavina del Rio T."/>
            <person name="Pitluck S."/>
            <person name="Rokhsar D."/>
            <person name="Bowler C."/>
        </authorList>
    </citation>
    <scope>GENOME REANNOTATION</scope>
    <source>
        <strain evidence="3">CCAP 1055/1</strain>
    </source>
</reference>
<dbReference type="InParanoid" id="B7G5Q9"/>
<keyword evidence="3" id="KW-1185">Reference proteome</keyword>
<feature type="region of interest" description="Disordered" evidence="1">
    <location>
        <begin position="101"/>
        <end position="121"/>
    </location>
</feature>
<accession>B7G5Q9</accession>
<dbReference type="KEGG" id="pti:PHATRDRAFT_48031"/>
<evidence type="ECO:0000313" key="2">
    <source>
        <dbReference type="EMBL" id="EEC46197.1"/>
    </source>
</evidence>
<dbReference type="RefSeq" id="XP_002182296.1">
    <property type="nucleotide sequence ID" value="XM_002182260.1"/>
</dbReference>
<proteinExistence type="predicted"/>
<dbReference type="Proteomes" id="UP000000759">
    <property type="component" value="Chromosome 15"/>
</dbReference>
<dbReference type="GeneID" id="7203247"/>
<feature type="region of interest" description="Disordered" evidence="1">
    <location>
        <begin position="1"/>
        <end position="28"/>
    </location>
</feature>
<reference evidence="2 3" key="1">
    <citation type="journal article" date="2008" name="Nature">
        <title>The Phaeodactylum genome reveals the evolutionary history of diatom genomes.</title>
        <authorList>
            <person name="Bowler C."/>
            <person name="Allen A.E."/>
            <person name="Badger J.H."/>
            <person name="Grimwood J."/>
            <person name="Jabbari K."/>
            <person name="Kuo A."/>
            <person name="Maheswari U."/>
            <person name="Martens C."/>
            <person name="Maumus F."/>
            <person name="Otillar R.P."/>
            <person name="Rayko E."/>
            <person name="Salamov A."/>
            <person name="Vandepoele K."/>
            <person name="Beszteri B."/>
            <person name="Gruber A."/>
            <person name="Heijde M."/>
            <person name="Katinka M."/>
            <person name="Mock T."/>
            <person name="Valentin K."/>
            <person name="Verret F."/>
            <person name="Berges J.A."/>
            <person name="Brownlee C."/>
            <person name="Cadoret J.P."/>
            <person name="Chiovitti A."/>
            <person name="Choi C.J."/>
            <person name="Coesel S."/>
            <person name="De Martino A."/>
            <person name="Detter J.C."/>
            <person name="Durkin C."/>
            <person name="Falciatore A."/>
            <person name="Fournet J."/>
            <person name="Haruta M."/>
            <person name="Huysman M.J."/>
            <person name="Jenkins B.D."/>
            <person name="Jiroutova K."/>
            <person name="Jorgensen R.E."/>
            <person name="Joubert Y."/>
            <person name="Kaplan A."/>
            <person name="Kroger N."/>
            <person name="Kroth P.G."/>
            <person name="La Roche J."/>
            <person name="Lindquist E."/>
            <person name="Lommer M."/>
            <person name="Martin-Jezequel V."/>
            <person name="Lopez P.J."/>
            <person name="Lucas S."/>
            <person name="Mangogna M."/>
            <person name="McGinnis K."/>
            <person name="Medlin L.K."/>
            <person name="Montsant A."/>
            <person name="Oudot-Le Secq M.P."/>
            <person name="Napoli C."/>
            <person name="Obornik M."/>
            <person name="Parker M.S."/>
            <person name="Petit J.L."/>
            <person name="Porcel B.M."/>
            <person name="Poulsen N."/>
            <person name="Robison M."/>
            <person name="Rychlewski L."/>
            <person name="Rynearson T.A."/>
            <person name="Schmutz J."/>
            <person name="Shapiro H."/>
            <person name="Siaut M."/>
            <person name="Stanley M."/>
            <person name="Sussman M.R."/>
            <person name="Taylor A.R."/>
            <person name="Vardi A."/>
            <person name="von Dassow P."/>
            <person name="Vyverman W."/>
            <person name="Willis A."/>
            <person name="Wyrwicz L.S."/>
            <person name="Rokhsar D.S."/>
            <person name="Weissenbach J."/>
            <person name="Armbrust E.V."/>
            <person name="Green B.R."/>
            <person name="Van de Peer Y."/>
            <person name="Grigoriev I.V."/>
        </authorList>
    </citation>
    <scope>NUCLEOTIDE SEQUENCE [LARGE SCALE GENOMIC DNA]</scope>
    <source>
        <strain evidence="2 3">CCAP 1055/1</strain>
    </source>
</reference>
<feature type="region of interest" description="Disordered" evidence="1">
    <location>
        <begin position="290"/>
        <end position="309"/>
    </location>
</feature>
<evidence type="ECO:0000313" key="3">
    <source>
        <dbReference type="Proteomes" id="UP000000759"/>
    </source>
</evidence>
<dbReference type="HOGENOM" id="CLU_413063_0_0_1"/>
<dbReference type="PaxDb" id="2850-Phatr48031"/>
<gene>
    <name evidence="2" type="ORF">PHATRDRAFT_48031</name>
</gene>